<dbReference type="FunFam" id="4.10.280.10:FF:000015">
    <property type="entry name" value="T-cell acute lymphocytic leukemia 1"/>
    <property type="match status" value="1"/>
</dbReference>
<feature type="region of interest" description="Disordered" evidence="5">
    <location>
        <begin position="361"/>
        <end position="411"/>
    </location>
</feature>
<dbReference type="GO" id="GO:0000981">
    <property type="term" value="F:DNA-binding transcription factor activity, RNA polymerase II-specific"/>
    <property type="evidence" value="ECO:0007669"/>
    <property type="project" value="InterPro"/>
</dbReference>
<evidence type="ECO:0000256" key="5">
    <source>
        <dbReference type="SAM" id="MobiDB-lite"/>
    </source>
</evidence>
<feature type="compositionally biased region" description="Polar residues" evidence="5">
    <location>
        <begin position="56"/>
        <end position="75"/>
    </location>
</feature>
<evidence type="ECO:0000256" key="3">
    <source>
        <dbReference type="ARBA" id="ARBA00023163"/>
    </source>
</evidence>
<evidence type="ECO:0000256" key="4">
    <source>
        <dbReference type="ARBA" id="ARBA00075195"/>
    </source>
</evidence>
<dbReference type="GO" id="GO:0046983">
    <property type="term" value="F:protein dimerization activity"/>
    <property type="evidence" value="ECO:0007669"/>
    <property type="project" value="InterPro"/>
</dbReference>
<evidence type="ECO:0000256" key="1">
    <source>
        <dbReference type="ARBA" id="ARBA00023015"/>
    </source>
</evidence>
<dbReference type="PANTHER" id="PTHR13864:SF27">
    <property type="entry name" value="T-CELL ACUTE LYMPHOCYTIC LEUKEMIA PROTEIN 1 HOMOLOG"/>
    <property type="match status" value="1"/>
</dbReference>
<dbReference type="Gene3D" id="4.10.280.10">
    <property type="entry name" value="Helix-loop-helix DNA-binding domain"/>
    <property type="match status" value="1"/>
</dbReference>
<dbReference type="CDD" id="cd19706">
    <property type="entry name" value="bHLH_TS_TAL1"/>
    <property type="match status" value="1"/>
</dbReference>
<comment type="caution">
    <text evidence="7">The sequence shown here is derived from an EMBL/GenBank/DDBJ whole genome shotgun (WGS) entry which is preliminary data.</text>
</comment>
<feature type="compositionally biased region" description="Low complexity" evidence="5">
    <location>
        <begin position="361"/>
        <end position="377"/>
    </location>
</feature>
<evidence type="ECO:0000256" key="2">
    <source>
        <dbReference type="ARBA" id="ARBA00023125"/>
    </source>
</evidence>
<dbReference type="SMART" id="SM00353">
    <property type="entry name" value="HLH"/>
    <property type="match status" value="1"/>
</dbReference>
<evidence type="ECO:0000313" key="8">
    <source>
        <dbReference type="Proteomes" id="UP000823561"/>
    </source>
</evidence>
<feature type="compositionally biased region" description="Basic and acidic residues" evidence="5">
    <location>
        <begin position="95"/>
        <end position="104"/>
    </location>
</feature>
<dbReference type="InterPro" id="IPR011598">
    <property type="entry name" value="bHLH_dom"/>
</dbReference>
<feature type="domain" description="BHLH" evidence="6">
    <location>
        <begin position="243"/>
        <end position="295"/>
    </location>
</feature>
<dbReference type="AlphaFoldDB" id="A0AAV6HFI5"/>
<sequence>MTPKQNGFLHIRRNITSAFSGGAQFCAYGDNLDIDYTYLAFLLAPHLAKMKEKSEAGTSKKQKSPNVDASGSVTEDSGVRGSEDENQDEPSSTDISKRQEDSDKPPTGTSILNGDAKGTAYAHHLKKEVPVIELTRRDDIKGRNHWTEQHKVQTTELCRPPISLPLPHRDAPNDTRMVQLSPTAFPLPARAMLYNNVTQSLATINSAFGGELEQYGMYPGSRVKRRPAPYEVELDEAGEPKIVRRIFTNSRERWRQQNVNGAFAELRKLLPTHPPDKKLSKNEILRLAMKYINFLTKLLNDQDSGGEGIVMTGTDEDDAHEISAVGQGRGVGVVVANCGGDGGGSGGLVREDLLLQEALSPGSSCGSLLDGDGSSEGYAEEQDSPPAQPALLSRGGQHPHSARTHDGQGQR</sequence>
<proteinExistence type="predicted"/>
<dbReference type="GO" id="GO:0000978">
    <property type="term" value="F:RNA polymerase II cis-regulatory region sequence-specific DNA binding"/>
    <property type="evidence" value="ECO:0007669"/>
    <property type="project" value="TreeGrafter"/>
</dbReference>
<dbReference type="PROSITE" id="PS50888">
    <property type="entry name" value="BHLH"/>
    <property type="match status" value="1"/>
</dbReference>
<keyword evidence="2" id="KW-0238">DNA-binding</keyword>
<dbReference type="SUPFAM" id="SSF47459">
    <property type="entry name" value="HLH, helix-loop-helix DNA-binding domain"/>
    <property type="match status" value="1"/>
</dbReference>
<dbReference type="InterPro" id="IPR036638">
    <property type="entry name" value="HLH_DNA-bd_sf"/>
</dbReference>
<reference evidence="7 8" key="1">
    <citation type="submission" date="2020-10" db="EMBL/GenBank/DDBJ databases">
        <title>Chromosome-scale genome assembly of the Allis shad, Alosa alosa.</title>
        <authorList>
            <person name="Margot Z."/>
            <person name="Christophe K."/>
            <person name="Cabau C."/>
            <person name="Louis A."/>
            <person name="Berthelot C."/>
            <person name="Parey E."/>
            <person name="Roest Crollius H."/>
            <person name="Montfort J."/>
            <person name="Robinson-Rechavi M."/>
            <person name="Bucao C."/>
            <person name="Bouchez O."/>
            <person name="Gislard M."/>
            <person name="Lluch J."/>
            <person name="Milhes M."/>
            <person name="Lampietro C."/>
            <person name="Lopez Roques C."/>
            <person name="Donnadieu C."/>
            <person name="Braasch I."/>
            <person name="Desvignes T."/>
            <person name="Postlethwait J."/>
            <person name="Bobe J."/>
            <person name="Guiguen Y."/>
        </authorList>
    </citation>
    <scope>NUCLEOTIDE SEQUENCE [LARGE SCALE GENOMIC DNA]</scope>
    <source>
        <strain evidence="7">M-15738</strain>
        <tissue evidence="7">Blood</tissue>
    </source>
</reference>
<dbReference type="InterPro" id="IPR040238">
    <property type="entry name" value="TAL-like"/>
</dbReference>
<dbReference type="Pfam" id="PF00010">
    <property type="entry name" value="HLH"/>
    <property type="match status" value="1"/>
</dbReference>
<keyword evidence="1" id="KW-0805">Transcription regulation</keyword>
<dbReference type="Proteomes" id="UP000823561">
    <property type="component" value="Chromosome 1"/>
</dbReference>
<evidence type="ECO:0000313" key="7">
    <source>
        <dbReference type="EMBL" id="KAG5285973.1"/>
    </source>
</evidence>
<dbReference type="EMBL" id="JADWDJ010000001">
    <property type="protein sequence ID" value="KAG5285973.1"/>
    <property type="molecule type" value="Genomic_DNA"/>
</dbReference>
<dbReference type="PANTHER" id="PTHR13864">
    <property type="entry name" value="T-CELL ACUTE LYMPHOCYTIC LEUKEMIA/STEM CELL LEUKEMIA-RELATED"/>
    <property type="match status" value="1"/>
</dbReference>
<accession>A0AAV6HFI5</accession>
<gene>
    <name evidence="7" type="ORF">AALO_G00009590</name>
</gene>
<evidence type="ECO:0000259" key="6">
    <source>
        <dbReference type="PROSITE" id="PS50888"/>
    </source>
</evidence>
<keyword evidence="8" id="KW-1185">Reference proteome</keyword>
<protein>
    <recommendedName>
        <fullName evidence="4">Stem cell protein</fullName>
    </recommendedName>
</protein>
<feature type="region of interest" description="Disordered" evidence="5">
    <location>
        <begin position="54"/>
        <end position="115"/>
    </location>
</feature>
<organism evidence="7 8">
    <name type="scientific">Alosa alosa</name>
    <name type="common">allis shad</name>
    <dbReference type="NCBI Taxonomy" id="278164"/>
    <lineage>
        <taxon>Eukaryota</taxon>
        <taxon>Metazoa</taxon>
        <taxon>Chordata</taxon>
        <taxon>Craniata</taxon>
        <taxon>Vertebrata</taxon>
        <taxon>Euteleostomi</taxon>
        <taxon>Actinopterygii</taxon>
        <taxon>Neopterygii</taxon>
        <taxon>Teleostei</taxon>
        <taxon>Clupei</taxon>
        <taxon>Clupeiformes</taxon>
        <taxon>Clupeoidei</taxon>
        <taxon>Clupeidae</taxon>
        <taxon>Alosa</taxon>
    </lineage>
</organism>
<name>A0AAV6HFI5_9TELE</name>
<keyword evidence="3" id="KW-0804">Transcription</keyword>